<gene>
    <name evidence="2" type="ORF">LTRI10_LOCUS23884</name>
</gene>
<accession>A0AAV2EA26</accession>
<proteinExistence type="predicted"/>
<evidence type="ECO:0000256" key="1">
    <source>
        <dbReference type="SAM" id="MobiDB-lite"/>
    </source>
</evidence>
<name>A0AAV2EA26_9ROSI</name>
<organism evidence="2 3">
    <name type="scientific">Linum trigynum</name>
    <dbReference type="NCBI Taxonomy" id="586398"/>
    <lineage>
        <taxon>Eukaryota</taxon>
        <taxon>Viridiplantae</taxon>
        <taxon>Streptophyta</taxon>
        <taxon>Embryophyta</taxon>
        <taxon>Tracheophyta</taxon>
        <taxon>Spermatophyta</taxon>
        <taxon>Magnoliopsida</taxon>
        <taxon>eudicotyledons</taxon>
        <taxon>Gunneridae</taxon>
        <taxon>Pentapetalae</taxon>
        <taxon>rosids</taxon>
        <taxon>fabids</taxon>
        <taxon>Malpighiales</taxon>
        <taxon>Linaceae</taxon>
        <taxon>Linum</taxon>
    </lineage>
</organism>
<protein>
    <submittedName>
        <fullName evidence="2">Uncharacterized protein</fullName>
    </submittedName>
</protein>
<feature type="compositionally biased region" description="Acidic residues" evidence="1">
    <location>
        <begin position="65"/>
        <end position="78"/>
    </location>
</feature>
<feature type="compositionally biased region" description="Low complexity" evidence="1">
    <location>
        <begin position="38"/>
        <end position="60"/>
    </location>
</feature>
<evidence type="ECO:0000313" key="2">
    <source>
        <dbReference type="EMBL" id="CAL1382567.1"/>
    </source>
</evidence>
<sequence length="78" mass="9258">MQHQQQQKEEQIRTLVVQLSQRRGELEKIKTTITILQTQTKSTAQPQTILQQQTNQLPPTKWADMVEEDEKNEEDERK</sequence>
<keyword evidence="3" id="KW-1185">Reference proteome</keyword>
<feature type="region of interest" description="Disordered" evidence="1">
    <location>
        <begin position="38"/>
        <end position="78"/>
    </location>
</feature>
<dbReference type="EMBL" id="OZ034817">
    <property type="protein sequence ID" value="CAL1382567.1"/>
    <property type="molecule type" value="Genomic_DNA"/>
</dbReference>
<reference evidence="2 3" key="1">
    <citation type="submission" date="2024-04" db="EMBL/GenBank/DDBJ databases">
        <authorList>
            <person name="Fracassetti M."/>
        </authorList>
    </citation>
    <scope>NUCLEOTIDE SEQUENCE [LARGE SCALE GENOMIC DNA]</scope>
</reference>
<dbReference type="AlphaFoldDB" id="A0AAV2EA26"/>
<dbReference type="Proteomes" id="UP001497516">
    <property type="component" value="Chromosome 4"/>
</dbReference>
<evidence type="ECO:0000313" key="3">
    <source>
        <dbReference type="Proteomes" id="UP001497516"/>
    </source>
</evidence>